<name>A0ABS0DDA1_9NOCA</name>
<reference evidence="1 2" key="1">
    <citation type="submission" date="2020-10" db="EMBL/GenBank/DDBJ databases">
        <title>Identification of Nocardia species via Next-generation sequencing and recognition of intraspecies genetic diversity.</title>
        <authorList>
            <person name="Li P."/>
            <person name="Li P."/>
            <person name="Lu B."/>
        </authorList>
    </citation>
    <scope>NUCLEOTIDE SEQUENCE [LARGE SCALE GENOMIC DNA]</scope>
    <source>
        <strain evidence="1 2">BJ06-0143</strain>
    </source>
</reference>
<organism evidence="1 2">
    <name type="scientific">Nocardia higoensis</name>
    <dbReference type="NCBI Taxonomy" id="228599"/>
    <lineage>
        <taxon>Bacteria</taxon>
        <taxon>Bacillati</taxon>
        <taxon>Actinomycetota</taxon>
        <taxon>Actinomycetes</taxon>
        <taxon>Mycobacteriales</taxon>
        <taxon>Nocardiaceae</taxon>
        <taxon>Nocardia</taxon>
    </lineage>
</organism>
<keyword evidence="2" id="KW-1185">Reference proteome</keyword>
<evidence type="ECO:0000313" key="2">
    <source>
        <dbReference type="Proteomes" id="UP000707731"/>
    </source>
</evidence>
<comment type="caution">
    <text evidence="1">The sequence shown here is derived from an EMBL/GenBank/DDBJ whole genome shotgun (WGS) entry which is preliminary data.</text>
</comment>
<sequence>MIESNAVAGAQLVADDLVNAFGLQVLIDAETDDRLGDSIGIRIPELGVEMGYRPSAEVAPESVACQLASHIQDDVLSRTGMIWPEDRGRGDQPLVPGDTGWYRESEPAVVVPYGHAGAAHRPDGSLESVVRWWLGYWFVGAIADPAGDVWFSEHEFDGDLSMIHPGVRVDYEVGERFHGKLRKATVVRVAG</sequence>
<dbReference type="RefSeq" id="WP_195002734.1">
    <property type="nucleotide sequence ID" value="NZ_JADLQN010000002.1"/>
</dbReference>
<evidence type="ECO:0000313" key="1">
    <source>
        <dbReference type="EMBL" id="MBF6355848.1"/>
    </source>
</evidence>
<accession>A0ABS0DDA1</accession>
<dbReference type="EMBL" id="JADLQN010000002">
    <property type="protein sequence ID" value="MBF6355848.1"/>
    <property type="molecule type" value="Genomic_DNA"/>
</dbReference>
<dbReference type="Proteomes" id="UP000707731">
    <property type="component" value="Unassembled WGS sequence"/>
</dbReference>
<gene>
    <name evidence="1" type="ORF">IU449_15045</name>
</gene>
<protein>
    <submittedName>
        <fullName evidence="1">Uncharacterized protein</fullName>
    </submittedName>
</protein>
<proteinExistence type="predicted"/>